<reference evidence="7" key="1">
    <citation type="submission" date="2019-05" db="EMBL/GenBank/DDBJ databases">
        <title>Annotation for the trematode Fasciolopsis buski.</title>
        <authorList>
            <person name="Choi Y.-J."/>
        </authorList>
    </citation>
    <scope>NUCLEOTIDE SEQUENCE</scope>
    <source>
        <strain evidence="7">HT</strain>
        <tissue evidence="7">Whole worm</tissue>
    </source>
</reference>
<keyword evidence="3" id="KW-0508">mRNA splicing</keyword>
<feature type="compositionally biased region" description="Acidic residues" evidence="5">
    <location>
        <begin position="475"/>
        <end position="487"/>
    </location>
</feature>
<dbReference type="Pfam" id="PF01585">
    <property type="entry name" value="G-patch"/>
    <property type="match status" value="1"/>
</dbReference>
<evidence type="ECO:0000259" key="6">
    <source>
        <dbReference type="PROSITE" id="PS50174"/>
    </source>
</evidence>
<keyword evidence="8" id="KW-1185">Reference proteome</keyword>
<dbReference type="Gene3D" id="1.10.418.40">
    <property type="entry name" value="Autophagy protein 6/Beclin 1"/>
    <property type="match status" value="1"/>
</dbReference>
<dbReference type="InterPro" id="IPR040169">
    <property type="entry name" value="SUGP1/2"/>
</dbReference>
<feature type="compositionally biased region" description="Basic and acidic residues" evidence="5">
    <location>
        <begin position="527"/>
        <end position="549"/>
    </location>
</feature>
<feature type="domain" description="G-patch" evidence="6">
    <location>
        <begin position="121"/>
        <end position="168"/>
    </location>
</feature>
<dbReference type="PANTHER" id="PTHR23340">
    <property type="entry name" value="ARGININE/SERINE RICH SPLICING FACTOR SF4/14"/>
    <property type="match status" value="1"/>
</dbReference>
<comment type="caution">
    <text evidence="7">The sequence shown here is derived from an EMBL/GenBank/DDBJ whole genome shotgun (WGS) entry which is preliminary data.</text>
</comment>
<proteinExistence type="predicted"/>
<evidence type="ECO:0000256" key="2">
    <source>
        <dbReference type="ARBA" id="ARBA00022664"/>
    </source>
</evidence>
<dbReference type="Proteomes" id="UP000728185">
    <property type="component" value="Unassembled WGS sequence"/>
</dbReference>
<dbReference type="Gene3D" id="6.10.250.3110">
    <property type="match status" value="1"/>
</dbReference>
<dbReference type="GO" id="GO:0006397">
    <property type="term" value="P:mRNA processing"/>
    <property type="evidence" value="ECO:0007669"/>
    <property type="project" value="UniProtKB-KW"/>
</dbReference>
<organism evidence="7 8">
    <name type="scientific">Fasciolopsis buskii</name>
    <dbReference type="NCBI Taxonomy" id="27845"/>
    <lineage>
        <taxon>Eukaryota</taxon>
        <taxon>Metazoa</taxon>
        <taxon>Spiralia</taxon>
        <taxon>Lophotrochozoa</taxon>
        <taxon>Platyhelminthes</taxon>
        <taxon>Trematoda</taxon>
        <taxon>Digenea</taxon>
        <taxon>Plagiorchiida</taxon>
        <taxon>Echinostomata</taxon>
        <taxon>Echinostomatoidea</taxon>
        <taxon>Fasciolidae</taxon>
        <taxon>Fasciolopsis</taxon>
    </lineage>
</organism>
<gene>
    <name evidence="7" type="ORF">FBUS_09793</name>
</gene>
<comment type="subcellular location">
    <subcellularLocation>
        <location evidence="1">Nucleus</location>
    </subcellularLocation>
</comment>
<dbReference type="InterPro" id="IPR000467">
    <property type="entry name" value="G_patch_dom"/>
</dbReference>
<dbReference type="PANTHER" id="PTHR23340:SF0">
    <property type="entry name" value="SURP AND G-PATCH DOMAIN-CONTAINING PROTEIN 1 ISOFORM X1"/>
    <property type="match status" value="1"/>
</dbReference>
<keyword evidence="2" id="KW-0507">mRNA processing</keyword>
<dbReference type="SMART" id="SM00443">
    <property type="entry name" value="G_patch"/>
    <property type="match status" value="1"/>
</dbReference>
<dbReference type="EMBL" id="LUCM01007314">
    <property type="protein sequence ID" value="KAA0190179.1"/>
    <property type="molecule type" value="Genomic_DNA"/>
</dbReference>
<dbReference type="GO" id="GO:0003723">
    <property type="term" value="F:RNA binding"/>
    <property type="evidence" value="ECO:0007669"/>
    <property type="project" value="TreeGrafter"/>
</dbReference>
<accession>A0A8E0RQQ7</accession>
<dbReference type="GO" id="GO:0005654">
    <property type="term" value="C:nucleoplasm"/>
    <property type="evidence" value="ECO:0007669"/>
    <property type="project" value="TreeGrafter"/>
</dbReference>
<dbReference type="OrthoDB" id="4822at2759"/>
<keyword evidence="4" id="KW-0539">Nucleus</keyword>
<name>A0A8E0RQQ7_9TREM</name>
<evidence type="ECO:0000256" key="1">
    <source>
        <dbReference type="ARBA" id="ARBA00004123"/>
    </source>
</evidence>
<dbReference type="PROSITE" id="PS50174">
    <property type="entry name" value="G_PATCH"/>
    <property type="match status" value="1"/>
</dbReference>
<evidence type="ECO:0000256" key="3">
    <source>
        <dbReference type="ARBA" id="ARBA00023187"/>
    </source>
</evidence>
<dbReference type="AlphaFoldDB" id="A0A8E0RQQ7"/>
<feature type="region of interest" description="Disordered" evidence="5">
    <location>
        <begin position="513"/>
        <end position="565"/>
    </location>
</feature>
<evidence type="ECO:0000256" key="4">
    <source>
        <dbReference type="ARBA" id="ARBA00023242"/>
    </source>
</evidence>
<feature type="region of interest" description="Disordered" evidence="5">
    <location>
        <begin position="466"/>
        <end position="489"/>
    </location>
</feature>
<evidence type="ECO:0000256" key="5">
    <source>
        <dbReference type="SAM" id="MobiDB-lite"/>
    </source>
</evidence>
<protein>
    <submittedName>
        <fullName evidence="7">SURP and G-patch domain-containing protein 1</fullName>
    </submittedName>
</protein>
<dbReference type="GO" id="GO:0008380">
    <property type="term" value="P:RNA splicing"/>
    <property type="evidence" value="ECO:0007669"/>
    <property type="project" value="UniProtKB-KW"/>
</dbReference>
<evidence type="ECO:0000313" key="7">
    <source>
        <dbReference type="EMBL" id="KAA0190179.1"/>
    </source>
</evidence>
<evidence type="ECO:0000313" key="8">
    <source>
        <dbReference type="Proteomes" id="UP000728185"/>
    </source>
</evidence>
<dbReference type="InterPro" id="IPR038274">
    <property type="entry name" value="Atg6/Beclin_C_sf"/>
</dbReference>
<sequence>MHEFILAQQKLKLKEQELMDRISGPQYGKKPRITKDGLVIKYEYDSDEDCEGGTWEHKLRMAEMEATKEWAEKLTEMGRGKHHIGDFLPPDELERFMETFRALKEGRDPDLSEYKQFKLTCENVGFKMLEKMGWKEGEGLGSDGQGIVNPVGKGNVHIDGIGLGVNRQSNLTKEDDEYDAYRKRMMLAYRFRPNPLMYLPHEVTRVDELDCLHRLLSVCDYFCRALADLHGGKAKSVFVGMSADNQVVHVCQRCCNPLQLNRDFDELQRDKLLALADAQRPEREDTRPPPMIIPVRNIGAKYPRYIVPPNPNAALTEAEALAILESYVEPSSSLDHRRKVNASLFDILSGRTNVDHPLCQECADVLLAAKQQSLEYQEEELNCLRSYLNYLNTRADAKLKSKGKTRKHSILSSSLVDESKEFAACKLADSAYGMSEMERPDVTDLENWVGCLGLVIDQDSCQLPFDLGGRLPDEDHSDSDEDSDDESTNLIGEITISESDEERERDQSTLMAVTEKMDGTTAADLSSEDRHDISAESALSDHEVPDICRSKGPTTTNKSKQRTRLAQLRSTVDQLQKTLNDLLSEGKHLDEQLASATADLERRTEELEKAQTQYNEQKQTLLDSADELLSLESRVTDAENHLQRLVRTNVLNTTFPIWYDGHIGVISGLHLGRLSNRPVSCRDRHS</sequence>